<evidence type="ECO:0000313" key="3">
    <source>
        <dbReference type="Proteomes" id="UP001218188"/>
    </source>
</evidence>
<evidence type="ECO:0008006" key="4">
    <source>
        <dbReference type="Google" id="ProtNLM"/>
    </source>
</evidence>
<feature type="region of interest" description="Disordered" evidence="1">
    <location>
        <begin position="153"/>
        <end position="186"/>
    </location>
</feature>
<accession>A0AAD6TAG2</accession>
<protein>
    <recommendedName>
        <fullName evidence="4">GTP binding protein 2</fullName>
    </recommendedName>
</protein>
<evidence type="ECO:0000313" key="2">
    <source>
        <dbReference type="EMBL" id="KAJ7042796.1"/>
    </source>
</evidence>
<dbReference type="EMBL" id="JARJCM010000011">
    <property type="protein sequence ID" value="KAJ7042796.1"/>
    <property type="molecule type" value="Genomic_DNA"/>
</dbReference>
<feature type="compositionally biased region" description="Low complexity" evidence="1">
    <location>
        <begin position="352"/>
        <end position="366"/>
    </location>
</feature>
<sequence>MFGESDSESPRVPSPWDTIISTPPSPSPSPLIAAIPKLVPEQDDGNVEYKLQLLSPSPARFARLVTQMKWRLLEGGGQAYYELGVADSGMLVGLPRAELEQSLETLDAMAGEIGASVIVVKEIEVPAVMAGLVGTQTDSWNGKRARRRQALIGFEESADESATSTSYTTTTTETETETEMSATDVDEEDHFASTAILPLPSGKLHTASDPNDVAIFSMDDFDSAAEYEYADESSDPDGSPSPPRRTQFSTIDLEIASVFKPRPVRAKAASNGPLPPPVKNKRERKIKKGVVGKHLPDSLSVPSSVSVSPPAATPPAVKPLSNKASNRRQARDRKREERRAALMMYATAASGPVVAPTTTPTTQETETANDGEQDEAACAIDPTATDADAALVSSLGALHVSVEPVPVSVLVAEHTIPALELSLSPDAAVVEDQCEDGEDGEDDVFPSPHLAMPVPFTAFASQLTVPVDRGHTNGDKHENGNGAPVLSPRLIVEALVVRKMSLEEAFLDFGGFSLT</sequence>
<keyword evidence="3" id="KW-1185">Reference proteome</keyword>
<dbReference type="PANTHER" id="PTHR43721">
    <property type="entry name" value="ELONGATION FACTOR TU-RELATED"/>
    <property type="match status" value="1"/>
</dbReference>
<evidence type="ECO:0000256" key="1">
    <source>
        <dbReference type="SAM" id="MobiDB-lite"/>
    </source>
</evidence>
<feature type="compositionally biased region" description="Basic residues" evidence="1">
    <location>
        <begin position="279"/>
        <end position="291"/>
    </location>
</feature>
<dbReference type="AlphaFoldDB" id="A0AAD6TAG2"/>
<feature type="compositionally biased region" description="Low complexity" evidence="1">
    <location>
        <begin position="297"/>
        <end position="310"/>
    </location>
</feature>
<proteinExistence type="predicted"/>
<dbReference type="Proteomes" id="UP001218188">
    <property type="component" value="Unassembled WGS sequence"/>
</dbReference>
<feature type="region of interest" description="Disordered" evidence="1">
    <location>
        <begin position="352"/>
        <end position="373"/>
    </location>
</feature>
<dbReference type="InterPro" id="IPR050055">
    <property type="entry name" value="EF-Tu_GTPase"/>
</dbReference>
<name>A0AAD6TAG2_9AGAR</name>
<organism evidence="2 3">
    <name type="scientific">Mycena alexandri</name>
    <dbReference type="NCBI Taxonomy" id="1745969"/>
    <lineage>
        <taxon>Eukaryota</taxon>
        <taxon>Fungi</taxon>
        <taxon>Dikarya</taxon>
        <taxon>Basidiomycota</taxon>
        <taxon>Agaricomycotina</taxon>
        <taxon>Agaricomycetes</taxon>
        <taxon>Agaricomycetidae</taxon>
        <taxon>Agaricales</taxon>
        <taxon>Marasmiineae</taxon>
        <taxon>Mycenaceae</taxon>
        <taxon>Mycena</taxon>
    </lineage>
</organism>
<feature type="region of interest" description="Disordered" evidence="1">
    <location>
        <begin position="262"/>
        <end position="336"/>
    </location>
</feature>
<feature type="region of interest" description="Disordered" evidence="1">
    <location>
        <begin position="1"/>
        <end position="28"/>
    </location>
</feature>
<comment type="caution">
    <text evidence="2">The sequence shown here is derived from an EMBL/GenBank/DDBJ whole genome shotgun (WGS) entry which is preliminary data.</text>
</comment>
<gene>
    <name evidence="2" type="ORF">C8F04DRAFT_1074819</name>
</gene>
<dbReference type="GO" id="GO:0003746">
    <property type="term" value="F:translation elongation factor activity"/>
    <property type="evidence" value="ECO:0007669"/>
    <property type="project" value="TreeGrafter"/>
</dbReference>
<reference evidence="2" key="1">
    <citation type="submission" date="2023-03" db="EMBL/GenBank/DDBJ databases">
        <title>Massive genome expansion in bonnet fungi (Mycena s.s.) driven by repeated elements and novel gene families across ecological guilds.</title>
        <authorList>
            <consortium name="Lawrence Berkeley National Laboratory"/>
            <person name="Harder C.B."/>
            <person name="Miyauchi S."/>
            <person name="Viragh M."/>
            <person name="Kuo A."/>
            <person name="Thoen E."/>
            <person name="Andreopoulos B."/>
            <person name="Lu D."/>
            <person name="Skrede I."/>
            <person name="Drula E."/>
            <person name="Henrissat B."/>
            <person name="Morin E."/>
            <person name="Kohler A."/>
            <person name="Barry K."/>
            <person name="LaButti K."/>
            <person name="Morin E."/>
            <person name="Salamov A."/>
            <person name="Lipzen A."/>
            <person name="Mereny Z."/>
            <person name="Hegedus B."/>
            <person name="Baldrian P."/>
            <person name="Stursova M."/>
            <person name="Weitz H."/>
            <person name="Taylor A."/>
            <person name="Grigoriev I.V."/>
            <person name="Nagy L.G."/>
            <person name="Martin F."/>
            <person name="Kauserud H."/>
        </authorList>
    </citation>
    <scope>NUCLEOTIDE SEQUENCE</scope>
    <source>
        <strain evidence="2">CBHHK200</strain>
    </source>
</reference>
<feature type="compositionally biased region" description="Acidic residues" evidence="1">
    <location>
        <begin position="174"/>
        <end position="186"/>
    </location>
</feature>
<dbReference type="PANTHER" id="PTHR43721:SF3">
    <property type="entry name" value="GTP-BINDING PROTEIN 2"/>
    <property type="match status" value="1"/>
</dbReference>
<feature type="compositionally biased region" description="Low complexity" evidence="1">
    <location>
        <begin position="160"/>
        <end position="173"/>
    </location>
</feature>
<feature type="region of interest" description="Disordered" evidence="1">
    <location>
        <begin position="227"/>
        <end position="246"/>
    </location>
</feature>